<accession>A0A835H4H2</accession>
<evidence type="ECO:0000256" key="1">
    <source>
        <dbReference type="ARBA" id="ARBA00007319"/>
    </source>
</evidence>
<dbReference type="Proteomes" id="UP000631114">
    <property type="component" value="Unassembled WGS sequence"/>
</dbReference>
<evidence type="ECO:0000313" key="3">
    <source>
        <dbReference type="Proteomes" id="UP000631114"/>
    </source>
</evidence>
<proteinExistence type="inferred from homology"/>
<dbReference type="Gene3D" id="3.90.230.10">
    <property type="entry name" value="Creatinase/methionine aminopeptidase superfamily"/>
    <property type="match status" value="1"/>
</dbReference>
<dbReference type="InterPro" id="IPR047113">
    <property type="entry name" value="PA2G4/ARX1"/>
</dbReference>
<evidence type="ECO:0000313" key="2">
    <source>
        <dbReference type="EMBL" id="KAF9592050.1"/>
    </source>
</evidence>
<feature type="non-terminal residue" evidence="2">
    <location>
        <position position="1"/>
    </location>
</feature>
<comment type="caution">
    <text evidence="2">The sequence shown here is derived from an EMBL/GenBank/DDBJ whole genome shotgun (WGS) entry which is preliminary data.</text>
</comment>
<sequence>FVIDGNKVILSASNPETKVDDAELEENEVYSVDIVTSTGDRLPEIKAWLSLGTKTKKKGDGKKKEVSSGMVVTKLEEIHCCSWAATDSINGEEMHFTFEFITEDVSSEW</sequence>
<keyword evidence="3" id="KW-1185">Reference proteome</keyword>
<name>A0A835H4H2_9MAGN</name>
<comment type="similarity">
    <text evidence="1">Belongs to the peptidase M24 family.</text>
</comment>
<protein>
    <submittedName>
        <fullName evidence="2">Uncharacterized protein</fullName>
    </submittedName>
</protein>
<dbReference type="OrthoDB" id="5876363at2759"/>
<dbReference type="EMBL" id="JADFTS010000008">
    <property type="protein sequence ID" value="KAF9592050.1"/>
    <property type="molecule type" value="Genomic_DNA"/>
</dbReference>
<organism evidence="2 3">
    <name type="scientific">Coptis chinensis</name>
    <dbReference type="NCBI Taxonomy" id="261450"/>
    <lineage>
        <taxon>Eukaryota</taxon>
        <taxon>Viridiplantae</taxon>
        <taxon>Streptophyta</taxon>
        <taxon>Embryophyta</taxon>
        <taxon>Tracheophyta</taxon>
        <taxon>Spermatophyta</taxon>
        <taxon>Magnoliopsida</taxon>
        <taxon>Ranunculales</taxon>
        <taxon>Ranunculaceae</taxon>
        <taxon>Coptidoideae</taxon>
        <taxon>Coptis</taxon>
    </lineage>
</organism>
<dbReference type="AlphaFoldDB" id="A0A835H4H2"/>
<dbReference type="PANTHER" id="PTHR10804:SF11">
    <property type="entry name" value="PROLIFERATION-ASSOCIATED PROTEIN 2G4"/>
    <property type="match status" value="1"/>
</dbReference>
<reference evidence="2 3" key="1">
    <citation type="submission" date="2020-10" db="EMBL/GenBank/DDBJ databases">
        <title>The Coptis chinensis genome and diversification of protoberbering-type alkaloids.</title>
        <authorList>
            <person name="Wang B."/>
            <person name="Shu S."/>
            <person name="Song C."/>
            <person name="Liu Y."/>
        </authorList>
    </citation>
    <scope>NUCLEOTIDE SEQUENCE [LARGE SCALE GENOMIC DNA]</scope>
    <source>
        <strain evidence="2">HL-2020</strain>
        <tissue evidence="2">Leaf</tissue>
    </source>
</reference>
<dbReference type="PANTHER" id="PTHR10804">
    <property type="entry name" value="PROTEASE FAMILY M24 METHIONYL AMINOPEPTIDASE, AMINOPEPTIDASE P"/>
    <property type="match status" value="1"/>
</dbReference>
<gene>
    <name evidence="2" type="ORF">IFM89_011800</name>
</gene>
<dbReference type="InterPro" id="IPR036005">
    <property type="entry name" value="Creatinase/aminopeptidase-like"/>
</dbReference>